<evidence type="ECO:0000313" key="2">
    <source>
        <dbReference type="EMBL" id="QEX14779.1"/>
    </source>
</evidence>
<protein>
    <submittedName>
        <fullName evidence="2">Phosphoribosyltransferase</fullName>
    </submittedName>
</protein>
<dbReference type="Pfam" id="PF00156">
    <property type="entry name" value="Pribosyltran"/>
    <property type="match status" value="1"/>
</dbReference>
<evidence type="ECO:0000259" key="1">
    <source>
        <dbReference type="Pfam" id="PF00156"/>
    </source>
</evidence>
<feature type="domain" description="Phosphoribosyltransferase" evidence="1">
    <location>
        <begin position="9"/>
        <end position="191"/>
    </location>
</feature>
<keyword evidence="3" id="KW-1185">Reference proteome</keyword>
<keyword evidence="2" id="KW-0328">Glycosyltransferase</keyword>
<keyword evidence="2" id="KW-0808">Transferase</keyword>
<sequence length="223" mass="23766">MAFANRQDAGRRLASALERFRDKSPVVLALPRGGVPIGYEIAVALGCPLDIVLVRKLGAPDQPELAAGAVVDGERPEIVINEDVASALDLSADFFERAARRELAEIARRRGLYLPGRTHPVLAGKTVILADDGIATGATARAALRAVRRQKPAKLVLAVPVAPPETIAELAPECDEVVCLTQPLDFGAIGFYYADFHQMDDAEVVALLERAAALSGTEKPPSR</sequence>
<gene>
    <name evidence="2" type="ORF">FRZ44_00540</name>
</gene>
<dbReference type="RefSeq" id="WP_151175296.1">
    <property type="nucleotide sequence ID" value="NZ_CP042906.1"/>
</dbReference>
<name>A0A5J6MBX3_9PROT</name>
<dbReference type="Gene3D" id="3.40.50.2020">
    <property type="match status" value="1"/>
</dbReference>
<dbReference type="Gene3D" id="3.30.1310.20">
    <property type="entry name" value="PRTase-like"/>
    <property type="match status" value="1"/>
</dbReference>
<accession>A0A5J6MBX3</accession>
<organism evidence="2 3">
    <name type="scientific">Hypericibacter terrae</name>
    <dbReference type="NCBI Taxonomy" id="2602015"/>
    <lineage>
        <taxon>Bacteria</taxon>
        <taxon>Pseudomonadati</taxon>
        <taxon>Pseudomonadota</taxon>
        <taxon>Alphaproteobacteria</taxon>
        <taxon>Rhodospirillales</taxon>
        <taxon>Dongiaceae</taxon>
        <taxon>Hypericibacter</taxon>
    </lineage>
</organism>
<evidence type="ECO:0000313" key="3">
    <source>
        <dbReference type="Proteomes" id="UP000326202"/>
    </source>
</evidence>
<dbReference type="KEGG" id="htq:FRZ44_00540"/>
<dbReference type="SUPFAM" id="SSF53271">
    <property type="entry name" value="PRTase-like"/>
    <property type="match status" value="1"/>
</dbReference>
<dbReference type="OrthoDB" id="9810066at2"/>
<dbReference type="InterPro" id="IPR029057">
    <property type="entry name" value="PRTase-like"/>
</dbReference>
<dbReference type="EMBL" id="CP042906">
    <property type="protein sequence ID" value="QEX14779.1"/>
    <property type="molecule type" value="Genomic_DNA"/>
</dbReference>
<dbReference type="InterPro" id="IPR000836">
    <property type="entry name" value="PRTase_dom"/>
</dbReference>
<dbReference type="CDD" id="cd06223">
    <property type="entry name" value="PRTases_typeI"/>
    <property type="match status" value="1"/>
</dbReference>
<dbReference type="Proteomes" id="UP000326202">
    <property type="component" value="Chromosome"/>
</dbReference>
<dbReference type="AlphaFoldDB" id="A0A5J6MBX3"/>
<proteinExistence type="predicted"/>
<dbReference type="GO" id="GO:0016757">
    <property type="term" value="F:glycosyltransferase activity"/>
    <property type="evidence" value="ECO:0007669"/>
    <property type="project" value="UniProtKB-KW"/>
</dbReference>
<reference evidence="2 3" key="1">
    <citation type="submission" date="2019-08" db="EMBL/GenBank/DDBJ databases">
        <title>Hyperibacter terrae gen. nov., sp. nov. and Hyperibacter viscosus sp. nov., two new members in the family Rhodospirillaceae isolated from the rhizosphere of Hypericum perforatum.</title>
        <authorList>
            <person name="Noviana Z."/>
        </authorList>
    </citation>
    <scope>NUCLEOTIDE SEQUENCE [LARGE SCALE GENOMIC DNA]</scope>
    <source>
        <strain evidence="2 3">R5913</strain>
    </source>
</reference>